<dbReference type="InterPro" id="IPR032735">
    <property type="entry name" value="BROMI_M"/>
</dbReference>
<dbReference type="Pfam" id="PF14961">
    <property type="entry name" value="BROMI"/>
    <property type="match status" value="1"/>
</dbReference>
<dbReference type="Proteomes" id="UP001359485">
    <property type="component" value="Unassembled WGS sequence"/>
</dbReference>
<evidence type="ECO:0000313" key="4">
    <source>
        <dbReference type="Proteomes" id="UP001359485"/>
    </source>
</evidence>
<dbReference type="InterPro" id="IPR016024">
    <property type="entry name" value="ARM-type_fold"/>
</dbReference>
<accession>A0ABR1B8E5</accession>
<dbReference type="SUPFAM" id="SSF48371">
    <property type="entry name" value="ARM repeat"/>
    <property type="match status" value="1"/>
</dbReference>
<proteinExistence type="predicted"/>
<protein>
    <recommendedName>
        <fullName evidence="2">BROMI middle region domain-containing protein</fullName>
    </recommendedName>
</protein>
<gene>
    <name evidence="3" type="ORF">RUM44_007750</name>
</gene>
<evidence type="ECO:0000313" key="3">
    <source>
        <dbReference type="EMBL" id="KAK6637335.1"/>
    </source>
</evidence>
<organism evidence="3 4">
    <name type="scientific">Polyplax serrata</name>
    <name type="common">Common mouse louse</name>
    <dbReference type="NCBI Taxonomy" id="468196"/>
    <lineage>
        <taxon>Eukaryota</taxon>
        <taxon>Metazoa</taxon>
        <taxon>Ecdysozoa</taxon>
        <taxon>Arthropoda</taxon>
        <taxon>Hexapoda</taxon>
        <taxon>Insecta</taxon>
        <taxon>Pterygota</taxon>
        <taxon>Neoptera</taxon>
        <taxon>Paraneoptera</taxon>
        <taxon>Psocodea</taxon>
        <taxon>Troctomorpha</taxon>
        <taxon>Phthiraptera</taxon>
        <taxon>Anoplura</taxon>
        <taxon>Polyplacidae</taxon>
        <taxon>Polyplax</taxon>
    </lineage>
</organism>
<evidence type="ECO:0000256" key="1">
    <source>
        <dbReference type="SAM" id="MobiDB-lite"/>
    </source>
</evidence>
<comment type="caution">
    <text evidence="3">The sequence shown here is derived from an EMBL/GenBank/DDBJ whole genome shotgun (WGS) entry which is preliminary data.</text>
</comment>
<dbReference type="EMBL" id="JAWJWF010000002">
    <property type="protein sequence ID" value="KAK6637335.1"/>
    <property type="molecule type" value="Genomic_DNA"/>
</dbReference>
<feature type="region of interest" description="Disordered" evidence="1">
    <location>
        <begin position="368"/>
        <end position="388"/>
    </location>
</feature>
<name>A0ABR1B8E5_POLSC</name>
<feature type="domain" description="BROMI middle region" evidence="2">
    <location>
        <begin position="105"/>
        <end position="322"/>
    </location>
</feature>
<evidence type="ECO:0000259" key="2">
    <source>
        <dbReference type="Pfam" id="PF14961"/>
    </source>
</evidence>
<reference evidence="3 4" key="1">
    <citation type="submission" date="2023-09" db="EMBL/GenBank/DDBJ databases">
        <title>Genomes of two closely related lineages of the louse Polyplax serrata with different host specificities.</title>
        <authorList>
            <person name="Martinu J."/>
            <person name="Tarabai H."/>
            <person name="Stefka J."/>
            <person name="Hypsa V."/>
        </authorList>
    </citation>
    <scope>NUCLEOTIDE SEQUENCE [LARGE SCALE GENOMIC DNA]</scope>
    <source>
        <strain evidence="3">98ZLc_SE</strain>
    </source>
</reference>
<keyword evidence="4" id="KW-1185">Reference proteome</keyword>
<sequence>MDLSQKLTQFVTKKLGSVIDRDLSDRVQDENIFFDVNAYADELFDKHFSPSEIENVENEIMGNRCRSNEYESDNSTDAGNNSHESFEFDGNEFHTLSMEEIIRNLQSTVPSVRTKCLRELEICADDLINQTSWNVVKKILQNFLEGETDRETHLLTLKIFQKFLFCSNKPQVVSEAFTILAEIISVRIEVANLLRRRNSYEEIYDLRENKWLLNKKIPSVATNGSVMDSEILIKSMILLIKCQKQMPGKWIRFNDKKLREIVFAFIHLLSSTTNTEYEKVSGLELLSVLNPTGNWCRHWCHTATGRSLLCSALRKYRKFFTHVIEIILLNLRRRKSNQLLPVIDNYRLRDVSPQNHNQTRIFPDGKQGKENWLDGNRSQTARSAPISVKSKSETKLKSTYVVMDIPRNVTAEAVFCHSLSFVTVLIQFRSGRALFPVQTTCRKRLLTVQDLVTSLTDYLRAFERDDENIIGGVKLKSAYKEHMIEVMQMLSDVQTSIYSSRRSASQTSSRRPRMVSG</sequence>